<dbReference type="EMBL" id="CAJGYM010000127">
    <property type="protein sequence ID" value="CAD6198467.1"/>
    <property type="molecule type" value="Genomic_DNA"/>
</dbReference>
<organism evidence="16 17">
    <name type="scientific">Caenorhabditis auriculariae</name>
    <dbReference type="NCBI Taxonomy" id="2777116"/>
    <lineage>
        <taxon>Eukaryota</taxon>
        <taxon>Metazoa</taxon>
        <taxon>Ecdysozoa</taxon>
        <taxon>Nematoda</taxon>
        <taxon>Chromadorea</taxon>
        <taxon>Rhabditida</taxon>
        <taxon>Rhabditina</taxon>
        <taxon>Rhabditomorpha</taxon>
        <taxon>Rhabditoidea</taxon>
        <taxon>Rhabditidae</taxon>
        <taxon>Peloderinae</taxon>
        <taxon>Caenorhabditis</taxon>
    </lineage>
</organism>
<dbReference type="GO" id="GO:0046872">
    <property type="term" value="F:metal ion binding"/>
    <property type="evidence" value="ECO:0007669"/>
    <property type="project" value="UniProtKB-KW"/>
</dbReference>
<dbReference type="GO" id="GO:1990904">
    <property type="term" value="C:ribonucleoprotein complex"/>
    <property type="evidence" value="ECO:0007669"/>
    <property type="project" value="UniProtKB-KW"/>
</dbReference>
<dbReference type="GO" id="GO:0043005">
    <property type="term" value="C:neuron projection"/>
    <property type="evidence" value="ECO:0007669"/>
    <property type="project" value="TreeGrafter"/>
</dbReference>
<dbReference type="Pfam" id="PF03947">
    <property type="entry name" value="Ribosomal_L2_C"/>
    <property type="match status" value="1"/>
</dbReference>
<protein>
    <submittedName>
        <fullName evidence="16">Uncharacterized protein</fullName>
    </submittedName>
</protein>
<feature type="binding site" evidence="10">
    <location>
        <position position="410"/>
    </location>
    <ligand>
        <name>Na(+)</name>
        <dbReference type="ChEBI" id="CHEBI:29101"/>
        <label>1</label>
    </ligand>
</feature>
<evidence type="ECO:0000256" key="3">
    <source>
        <dbReference type="ARBA" id="ARBA00022448"/>
    </source>
</evidence>
<feature type="binding site" evidence="10">
    <location>
        <position position="47"/>
    </location>
    <ligand>
        <name>Na(+)</name>
        <dbReference type="ChEBI" id="CHEBI:29101"/>
        <label>1</label>
    </ligand>
</feature>
<reference evidence="16" key="1">
    <citation type="submission" date="2020-10" db="EMBL/GenBank/DDBJ databases">
        <authorList>
            <person name="Kikuchi T."/>
        </authorList>
    </citation>
    <scope>NUCLEOTIDE SEQUENCE</scope>
    <source>
        <strain evidence="16">NKZ352</strain>
    </source>
</reference>
<feature type="binding site" evidence="10">
    <location>
        <position position="54"/>
    </location>
    <ligand>
        <name>Na(+)</name>
        <dbReference type="ChEBI" id="CHEBI:29101"/>
        <label>1</label>
    </ligand>
</feature>
<dbReference type="CDD" id="cd10324">
    <property type="entry name" value="SLC6sbd"/>
    <property type="match status" value="1"/>
</dbReference>
<dbReference type="FunFam" id="2.40.50.140:FF:000428">
    <property type="entry name" value="Mitochondrial Ribosomal Protein, Large"/>
    <property type="match status" value="1"/>
</dbReference>
<dbReference type="InterPro" id="IPR022666">
    <property type="entry name" value="Ribosomal_uL2_RNA-bd_dom"/>
</dbReference>
<dbReference type="GO" id="GO:0005332">
    <property type="term" value="F:gamma-aminobutyric acid:sodium:chloride symporter activity"/>
    <property type="evidence" value="ECO:0007669"/>
    <property type="project" value="TreeGrafter"/>
</dbReference>
<evidence type="ECO:0000256" key="6">
    <source>
        <dbReference type="ARBA" id="ARBA00022980"/>
    </source>
</evidence>
<evidence type="ECO:0000313" key="16">
    <source>
        <dbReference type="EMBL" id="CAD6198467.1"/>
    </source>
</evidence>
<dbReference type="InterPro" id="IPR008991">
    <property type="entry name" value="Translation_prot_SH3-like_sf"/>
</dbReference>
<evidence type="ECO:0000256" key="1">
    <source>
        <dbReference type="ARBA" id="ARBA00004141"/>
    </source>
</evidence>
<feature type="transmembrane region" description="Helical" evidence="13">
    <location>
        <begin position="466"/>
        <end position="487"/>
    </location>
</feature>
<evidence type="ECO:0000256" key="11">
    <source>
        <dbReference type="PIRSR" id="PIRSR600175-2"/>
    </source>
</evidence>
<dbReference type="SMART" id="SM01383">
    <property type="entry name" value="Ribosomal_L2"/>
    <property type="match status" value="1"/>
</dbReference>
<evidence type="ECO:0000256" key="13">
    <source>
        <dbReference type="SAM" id="Phobius"/>
    </source>
</evidence>
<feature type="transmembrane region" description="Helical" evidence="13">
    <location>
        <begin position="302"/>
        <end position="323"/>
    </location>
</feature>
<dbReference type="InterPro" id="IPR000175">
    <property type="entry name" value="Na/ntran_symport"/>
</dbReference>
<feature type="disulfide bond" evidence="11">
    <location>
        <begin position="154"/>
        <end position="164"/>
    </location>
</feature>
<evidence type="ECO:0000256" key="7">
    <source>
        <dbReference type="ARBA" id="ARBA00022989"/>
    </source>
</evidence>
<dbReference type="Pfam" id="PF00209">
    <property type="entry name" value="SNF"/>
    <property type="match status" value="1"/>
</dbReference>
<accession>A0A8S1HQS4</accession>
<feature type="transmembrane region" description="Helical" evidence="13">
    <location>
        <begin position="228"/>
        <end position="246"/>
    </location>
</feature>
<sequence length="1017" mass="113762">MATVPETNEGGVTTPSTTVNISTVSKKDDEKRDQWGNQFEFLLTVLGLSVGLGNIWRFPMRAYDNGGSAFLIPYMSCAVLFGLPAMYLEATLGQFHRATPPTLFRRIAPILQGVGWMNVMVASSVSVYYIVLIGWITIYMMGVFLGHTDKWVRCDNSWNDPNTCFSLREQELCSANMSFPVYFNGTCTTPQYVKTIATIGATEQYFTDYVLLPSQGFTDFNLMNWKSLAGMTACWIFTILVLLKGVQYLGKTSYVTVILPYVIVLILFFRGITLEGAEDGLYYYLGKPDFSKVFIMKTWTEALKQMCFSLSVGYGGMITLASFNKPRNNCFRDALVVVIGDTFMSLIGGAAVFSTLGFLARQRDIEVPEVVQSGLSLAFVVYPEAMSRMPLPWLWAFLFFIMLFFLGISSEIALVEIGVASFIDQMPTWKPRRWAVVIGWCFILFSFGLVMCTDGGFYWFVMFDEYAAGVSSCVSLTVEILVIAYVYGRRNQELDMLEMLGPPKNAITKLIGQHSPYYQFNWMLVTPTLGTALVILSSIRDYPFEGDPNKYPVLFDIVGWFVCSIPVLMLPIFALVAVWQFGKDGYLLRGIFMKQRQLPSYPRIYAEMTLEEKNLQRILPDREPWSSAVNGYQFPDVLPADDSDPPLIPNASKMTRFVAADVNSKASPVEVKSSPGSDPGTPKGNSKIYNKFIVMITSLAAEIGALRLVSACSSQMIVARRHLPARGTKPLPRYLWDMEDLEKKSGGQYTPEPLRINRLGGRNPETGRKVNQHIGGGTKFDYFMIDFHRRGPTEAGETYDERVLEVRRDPNRTSHIALLAGQKGKRWILATENMKAGDIVSTTCHLSENPVIGVEGNAYPLGSLAIGTIVNSVERYPTTESEVFVQSAGAAATIVRHQGDFTVVKLPHKHEFSMHRECMATVGRLSHADISSKIFGSAQMHRRFGYKMSSGLFHKKDGYFGRKVRALPPVRVLDAPPTEPPPKQRFTLTKDDLSGLHGHAKVHNLLPSGYNTRDYPQ</sequence>
<evidence type="ECO:0000313" key="17">
    <source>
        <dbReference type="Proteomes" id="UP000835052"/>
    </source>
</evidence>
<comment type="similarity">
    <text evidence="2">Belongs to the universal ribosomal protein uL2 family.</text>
</comment>
<evidence type="ECO:0000256" key="2">
    <source>
        <dbReference type="ARBA" id="ARBA00005636"/>
    </source>
</evidence>
<dbReference type="InterPro" id="IPR037272">
    <property type="entry name" value="SNS_sf"/>
</dbReference>
<dbReference type="OrthoDB" id="268576at2759"/>
<feature type="region of interest" description="Disordered" evidence="12">
    <location>
        <begin position="1"/>
        <end position="25"/>
    </location>
</feature>
<dbReference type="InterPro" id="IPR014722">
    <property type="entry name" value="Rib_uL2_dom2"/>
</dbReference>
<dbReference type="Gene3D" id="2.30.30.30">
    <property type="match status" value="1"/>
</dbReference>
<evidence type="ECO:0000256" key="4">
    <source>
        <dbReference type="ARBA" id="ARBA00022692"/>
    </source>
</evidence>
<dbReference type="NCBIfam" id="NF037979">
    <property type="entry name" value="Na_transp"/>
    <property type="match status" value="1"/>
</dbReference>
<dbReference type="AlphaFoldDB" id="A0A8S1HQS4"/>
<dbReference type="PRINTS" id="PR00176">
    <property type="entry name" value="NANEUSMPORT"/>
</dbReference>
<evidence type="ECO:0000259" key="15">
    <source>
        <dbReference type="SMART" id="SM01383"/>
    </source>
</evidence>
<feature type="compositionally biased region" description="Polar residues" evidence="12">
    <location>
        <begin position="10"/>
        <end position="24"/>
    </location>
</feature>
<keyword evidence="6" id="KW-0689">Ribosomal protein</keyword>
<dbReference type="GO" id="GO:0006412">
    <property type="term" value="P:translation"/>
    <property type="evidence" value="ECO:0007669"/>
    <property type="project" value="InterPro"/>
</dbReference>
<dbReference type="SMART" id="SM01382">
    <property type="entry name" value="Ribosomal_L2_C"/>
    <property type="match status" value="1"/>
</dbReference>
<feature type="transmembrane region" description="Helical" evidence="13">
    <location>
        <begin position="335"/>
        <end position="360"/>
    </location>
</feature>
<gene>
    <name evidence="16" type="ORF">CAUJ_LOCUS14373</name>
</gene>
<comment type="caution">
    <text evidence="16">The sequence shown here is derived from an EMBL/GenBank/DDBJ whole genome shotgun (WGS) entry which is preliminary data.</text>
</comment>
<dbReference type="SUPFAM" id="SSF50104">
    <property type="entry name" value="Translation proteins SH3-like domain"/>
    <property type="match status" value="1"/>
</dbReference>
<keyword evidence="10" id="KW-0479">Metal-binding</keyword>
<dbReference type="GO" id="GO:0005886">
    <property type="term" value="C:plasma membrane"/>
    <property type="evidence" value="ECO:0007669"/>
    <property type="project" value="TreeGrafter"/>
</dbReference>
<feature type="transmembrane region" description="Helical" evidence="13">
    <location>
        <begin position="41"/>
        <end position="59"/>
    </location>
</feature>
<keyword evidence="10" id="KW-0915">Sodium</keyword>
<feature type="transmembrane region" description="Helical" evidence="13">
    <location>
        <begin position="692"/>
        <end position="710"/>
    </location>
</feature>
<feature type="binding site" evidence="10">
    <location>
        <position position="50"/>
    </location>
    <ligand>
        <name>Na(+)</name>
        <dbReference type="ChEBI" id="CHEBI:29101"/>
        <label>1</label>
    </ligand>
</feature>
<feature type="transmembrane region" description="Helical" evidence="13">
    <location>
        <begin position="520"/>
        <end position="539"/>
    </location>
</feature>
<dbReference type="InterPro" id="IPR022669">
    <property type="entry name" value="Ribosomal_uL2_C"/>
</dbReference>
<keyword evidence="8 13" id="KW-0472">Membrane</keyword>
<evidence type="ECO:0000256" key="9">
    <source>
        <dbReference type="ARBA" id="ARBA00023274"/>
    </source>
</evidence>
<dbReference type="Pfam" id="PF00181">
    <property type="entry name" value="Ribosomal_L2_N"/>
    <property type="match status" value="1"/>
</dbReference>
<keyword evidence="11" id="KW-1015">Disulfide bond</keyword>
<dbReference type="InterPro" id="IPR012340">
    <property type="entry name" value="NA-bd_OB-fold"/>
</dbReference>
<dbReference type="Proteomes" id="UP000835052">
    <property type="component" value="Unassembled WGS sequence"/>
</dbReference>
<feature type="transmembrane region" description="Helical" evidence="13">
    <location>
        <begin position="113"/>
        <end position="141"/>
    </location>
</feature>
<dbReference type="SUPFAM" id="SSF50249">
    <property type="entry name" value="Nucleic acid-binding proteins"/>
    <property type="match status" value="1"/>
</dbReference>
<feature type="transmembrane region" description="Helical" evidence="13">
    <location>
        <begin position="393"/>
        <end position="422"/>
    </location>
</feature>
<feature type="transmembrane region" description="Helical" evidence="13">
    <location>
        <begin position="434"/>
        <end position="460"/>
    </location>
</feature>
<comment type="subcellular location">
    <subcellularLocation>
        <location evidence="1">Membrane</location>
        <topology evidence="1">Multi-pass membrane protein</topology>
    </subcellularLocation>
</comment>
<evidence type="ECO:0000256" key="12">
    <source>
        <dbReference type="SAM" id="MobiDB-lite"/>
    </source>
</evidence>
<keyword evidence="17" id="KW-1185">Reference proteome</keyword>
<feature type="transmembrane region" description="Helical" evidence="13">
    <location>
        <begin position="71"/>
        <end position="92"/>
    </location>
</feature>
<keyword evidence="4 13" id="KW-0812">Transmembrane</keyword>
<feature type="transmembrane region" description="Helical" evidence="13">
    <location>
        <begin position="559"/>
        <end position="579"/>
    </location>
</feature>
<dbReference type="SUPFAM" id="SSF161070">
    <property type="entry name" value="SNF-like"/>
    <property type="match status" value="1"/>
</dbReference>
<dbReference type="PROSITE" id="PS50267">
    <property type="entry name" value="NA_NEUROTRAN_SYMP_3"/>
    <property type="match status" value="1"/>
</dbReference>
<evidence type="ECO:0000256" key="5">
    <source>
        <dbReference type="ARBA" id="ARBA00022847"/>
    </source>
</evidence>
<feature type="domain" description="Large ribosomal subunit protein uL2 RNA-binding" evidence="15">
    <location>
        <begin position="761"/>
        <end position="842"/>
    </location>
</feature>
<feature type="domain" description="Large ribosomal subunit protein uL2 C-terminal" evidence="14">
    <location>
        <begin position="853"/>
        <end position="976"/>
    </location>
</feature>
<evidence type="ECO:0000259" key="14">
    <source>
        <dbReference type="SMART" id="SM01382"/>
    </source>
</evidence>
<dbReference type="PANTHER" id="PTHR11616">
    <property type="entry name" value="SODIUM/CHLORIDE DEPENDENT TRANSPORTER"/>
    <property type="match status" value="1"/>
</dbReference>
<keyword evidence="5" id="KW-0769">Symport</keyword>
<evidence type="ECO:0000256" key="10">
    <source>
        <dbReference type="PIRSR" id="PIRSR600175-1"/>
    </source>
</evidence>
<feature type="transmembrane region" description="Helical" evidence="13">
    <location>
        <begin position="253"/>
        <end position="272"/>
    </location>
</feature>
<feature type="binding site" evidence="10">
    <location>
        <position position="309"/>
    </location>
    <ligand>
        <name>Na(+)</name>
        <dbReference type="ChEBI" id="CHEBI:29101"/>
        <label>1</label>
    </ligand>
</feature>
<keyword evidence="7 13" id="KW-1133">Transmembrane helix</keyword>
<dbReference type="PANTHER" id="PTHR11616:SF322">
    <property type="entry name" value="TRANSPORTER"/>
    <property type="match status" value="1"/>
</dbReference>
<dbReference type="GO" id="GO:0003735">
    <property type="term" value="F:structural constituent of ribosome"/>
    <property type="evidence" value="ECO:0007669"/>
    <property type="project" value="InterPro"/>
</dbReference>
<dbReference type="GO" id="GO:0005840">
    <property type="term" value="C:ribosome"/>
    <property type="evidence" value="ECO:0007669"/>
    <property type="project" value="UniProtKB-KW"/>
</dbReference>
<feature type="binding site" evidence="10">
    <location>
        <position position="406"/>
    </location>
    <ligand>
        <name>Na(+)</name>
        <dbReference type="ChEBI" id="CHEBI:29101"/>
        <label>1</label>
    </ligand>
</feature>
<evidence type="ECO:0000256" key="8">
    <source>
        <dbReference type="ARBA" id="ARBA00023136"/>
    </source>
</evidence>
<keyword evidence="9" id="KW-0687">Ribonucleoprotein</keyword>
<proteinExistence type="inferred from homology"/>
<name>A0A8S1HQS4_9PELO</name>
<dbReference type="Gene3D" id="2.40.50.140">
    <property type="entry name" value="Nucleic acid-binding proteins"/>
    <property type="match status" value="1"/>
</dbReference>
<keyword evidence="3" id="KW-0813">Transport</keyword>